<sequence>MRGGEQLGPDARFALRESVCAYVLKCAEDVLSALEERDLAAMAPVNLVRRVQVLEYQRKAREAGPAAVLTPDIASAICELWKDLGAIERVSQFRLRDNAGYFFEHASRMAASGYTPTDGDILKSPTKNTGMRESSFHLGPSLRVVAFEINESQWTGLRKKLSQVFEDMTSIIYCTALSDYDAVLYAENKMKRSIDLFESIINSRFFARTAVLLAFTKLDVFTAKLSKVPLEAICPDYEDGPDVAAATKFIQQAFLRCNRARLSVYPVVTQATDPTSTDSFRKTNDMFQDTLLRNALKEANIVD</sequence>
<reference evidence="1" key="1">
    <citation type="submission" date="2021-03" db="EMBL/GenBank/DDBJ databases">
        <authorList>
            <consortium name="DOE Joint Genome Institute"/>
            <person name="Ahrendt S."/>
            <person name="Looney B.P."/>
            <person name="Miyauchi S."/>
            <person name="Morin E."/>
            <person name="Drula E."/>
            <person name="Courty P.E."/>
            <person name="Chicoki N."/>
            <person name="Fauchery L."/>
            <person name="Kohler A."/>
            <person name="Kuo A."/>
            <person name="Labutti K."/>
            <person name="Pangilinan J."/>
            <person name="Lipzen A."/>
            <person name="Riley R."/>
            <person name="Andreopoulos W."/>
            <person name="He G."/>
            <person name="Johnson J."/>
            <person name="Barry K.W."/>
            <person name="Grigoriev I.V."/>
            <person name="Nagy L."/>
            <person name="Hibbett D."/>
            <person name="Henrissat B."/>
            <person name="Matheny P.B."/>
            <person name="Labbe J."/>
            <person name="Martin F."/>
        </authorList>
    </citation>
    <scope>NUCLEOTIDE SEQUENCE</scope>
    <source>
        <strain evidence="1">HHB10654</strain>
    </source>
</reference>
<gene>
    <name evidence="1" type="ORF">BV25DRAFT_1824011</name>
</gene>
<reference evidence="1" key="2">
    <citation type="journal article" date="2022" name="New Phytol.">
        <title>Evolutionary transition to the ectomycorrhizal habit in the genomes of a hyperdiverse lineage of mushroom-forming fungi.</title>
        <authorList>
            <person name="Looney B."/>
            <person name="Miyauchi S."/>
            <person name="Morin E."/>
            <person name="Drula E."/>
            <person name="Courty P.E."/>
            <person name="Kohler A."/>
            <person name="Kuo A."/>
            <person name="LaButti K."/>
            <person name="Pangilinan J."/>
            <person name="Lipzen A."/>
            <person name="Riley R."/>
            <person name="Andreopoulos W."/>
            <person name="He G."/>
            <person name="Johnson J."/>
            <person name="Nolan M."/>
            <person name="Tritt A."/>
            <person name="Barry K.W."/>
            <person name="Grigoriev I.V."/>
            <person name="Nagy L.G."/>
            <person name="Hibbett D."/>
            <person name="Henrissat B."/>
            <person name="Matheny P.B."/>
            <person name="Labbe J."/>
            <person name="Martin F.M."/>
        </authorList>
    </citation>
    <scope>NUCLEOTIDE SEQUENCE</scope>
    <source>
        <strain evidence="1">HHB10654</strain>
    </source>
</reference>
<accession>A0ACB8T5S4</accession>
<dbReference type="EMBL" id="MU277202">
    <property type="protein sequence ID" value="KAI0063481.1"/>
    <property type="molecule type" value="Genomic_DNA"/>
</dbReference>
<evidence type="ECO:0000313" key="2">
    <source>
        <dbReference type="Proteomes" id="UP000814140"/>
    </source>
</evidence>
<dbReference type="Proteomes" id="UP000814140">
    <property type="component" value="Unassembled WGS sequence"/>
</dbReference>
<evidence type="ECO:0000313" key="1">
    <source>
        <dbReference type="EMBL" id="KAI0063481.1"/>
    </source>
</evidence>
<organism evidence="1 2">
    <name type="scientific">Artomyces pyxidatus</name>
    <dbReference type="NCBI Taxonomy" id="48021"/>
    <lineage>
        <taxon>Eukaryota</taxon>
        <taxon>Fungi</taxon>
        <taxon>Dikarya</taxon>
        <taxon>Basidiomycota</taxon>
        <taxon>Agaricomycotina</taxon>
        <taxon>Agaricomycetes</taxon>
        <taxon>Russulales</taxon>
        <taxon>Auriscalpiaceae</taxon>
        <taxon>Artomyces</taxon>
    </lineage>
</organism>
<name>A0ACB8T5S4_9AGAM</name>
<keyword evidence="2" id="KW-1185">Reference proteome</keyword>
<protein>
    <submittedName>
        <fullName evidence="1">G-alpha-domain-containing protein</fullName>
    </submittedName>
</protein>
<comment type="caution">
    <text evidence="1">The sequence shown here is derived from an EMBL/GenBank/DDBJ whole genome shotgun (WGS) entry which is preliminary data.</text>
</comment>
<proteinExistence type="predicted"/>